<evidence type="ECO:0000256" key="3">
    <source>
        <dbReference type="PROSITE-ProRule" id="PRU00125"/>
    </source>
</evidence>
<gene>
    <name evidence="6" type="ORF">CSSPJE1EN1_LOCUS10843</name>
</gene>
<proteinExistence type="predicted"/>
<dbReference type="Gene3D" id="2.10.110.10">
    <property type="entry name" value="Cysteine Rich Protein"/>
    <property type="match status" value="1"/>
</dbReference>
<organism evidence="6 7">
    <name type="scientific">Sphagnum jensenii</name>
    <dbReference type="NCBI Taxonomy" id="128206"/>
    <lineage>
        <taxon>Eukaryota</taxon>
        <taxon>Viridiplantae</taxon>
        <taxon>Streptophyta</taxon>
        <taxon>Embryophyta</taxon>
        <taxon>Bryophyta</taxon>
        <taxon>Sphagnophytina</taxon>
        <taxon>Sphagnopsida</taxon>
        <taxon>Sphagnales</taxon>
        <taxon>Sphagnaceae</taxon>
        <taxon>Sphagnum</taxon>
    </lineage>
</organism>
<name>A0ABP0WIR0_9BRYO</name>
<dbReference type="Proteomes" id="UP001497444">
    <property type="component" value="Chromosome 17"/>
</dbReference>
<reference evidence="6" key="1">
    <citation type="submission" date="2024-02" db="EMBL/GenBank/DDBJ databases">
        <authorList>
            <consortium name="ELIXIR-Norway"/>
            <consortium name="Elixir Norway"/>
        </authorList>
    </citation>
    <scope>NUCLEOTIDE SEQUENCE</scope>
</reference>
<evidence type="ECO:0000256" key="2">
    <source>
        <dbReference type="ARBA" id="ARBA00022833"/>
    </source>
</evidence>
<dbReference type="PROSITE" id="PS50023">
    <property type="entry name" value="LIM_DOMAIN_2"/>
    <property type="match status" value="1"/>
</dbReference>
<dbReference type="EMBL" id="OZ020112">
    <property type="protein sequence ID" value="CAK9265365.1"/>
    <property type="molecule type" value="Genomic_DNA"/>
</dbReference>
<feature type="compositionally biased region" description="Polar residues" evidence="4">
    <location>
        <begin position="49"/>
        <end position="80"/>
    </location>
</feature>
<evidence type="ECO:0000256" key="4">
    <source>
        <dbReference type="SAM" id="MobiDB-lite"/>
    </source>
</evidence>
<dbReference type="PANTHER" id="PTHR24209">
    <property type="entry name" value="PROTEIN DA1-RELATED 2"/>
    <property type="match status" value="1"/>
</dbReference>
<keyword evidence="1 3" id="KW-0479">Metal-binding</keyword>
<feature type="compositionally biased region" description="Acidic residues" evidence="4">
    <location>
        <begin position="111"/>
        <end position="122"/>
    </location>
</feature>
<dbReference type="SMART" id="SM00132">
    <property type="entry name" value="LIM"/>
    <property type="match status" value="1"/>
</dbReference>
<dbReference type="PROSITE" id="PS00478">
    <property type="entry name" value="LIM_DOMAIN_1"/>
    <property type="match status" value="1"/>
</dbReference>
<evidence type="ECO:0000313" key="7">
    <source>
        <dbReference type="Proteomes" id="UP001497444"/>
    </source>
</evidence>
<dbReference type="InterPro" id="IPR001781">
    <property type="entry name" value="Znf_LIM"/>
</dbReference>
<keyword evidence="3" id="KW-0440">LIM domain</keyword>
<sequence>MNWLDNLFGSSEGYVRRYGDGEYYEYPRNNSSSASTWQGPNIFEDPYGRNSSYDGGSSYTHPNTGYPSHDGGSSYTHQNTGYPSYDSAGSSYSGYNERQTAKNAPVATSDAETEDDEESEVEELSKAMQETLSLQYPAPYGMPSIAPFQSIMAPAPRSAGMSTCAGCHRTLGFGRFLTCLGQNWHPSCFKCRHCNVPISDREFSVQGSAPYHRNCYKEVFHPKCEICHEYIPANAQGLIEYRSHPYWNQKYCPSHEKDGAKRCCSCDRIEPAGIQYEKLEDGRRLCSECQESAVMDTKGCQSLFREILKFYKHLGMPITQEIPMLLVERSALNSALYVEKDGHIHTSETRGLCLSEEQTITTVSEKGGGYFETESKKLIRHCEVTAILVLYGLPRLLTGSILAHELMHAWLRLKGTFPSLDNSIEEGICQVMSYIWLREELDKMRKKGWSSSSSSSSTSARLGEFFLHQIETDASPVYGDGFRAGNAAASTFGLARTLEHLRMTGQFP</sequence>
<accession>A0ABP0WIR0</accession>
<protein>
    <recommendedName>
        <fullName evidence="5">LIM zinc-binding domain-containing protein</fullName>
    </recommendedName>
</protein>
<evidence type="ECO:0000256" key="1">
    <source>
        <dbReference type="ARBA" id="ARBA00022723"/>
    </source>
</evidence>
<dbReference type="InterPro" id="IPR045218">
    <property type="entry name" value="DA1-like"/>
</dbReference>
<dbReference type="Pfam" id="PF00412">
    <property type="entry name" value="LIM"/>
    <property type="match status" value="1"/>
</dbReference>
<dbReference type="InterPro" id="IPR022087">
    <property type="entry name" value="DA1-like_dom"/>
</dbReference>
<feature type="compositionally biased region" description="Low complexity" evidence="4">
    <location>
        <begin position="81"/>
        <end position="95"/>
    </location>
</feature>
<evidence type="ECO:0000313" key="6">
    <source>
        <dbReference type="EMBL" id="CAK9265365.1"/>
    </source>
</evidence>
<feature type="region of interest" description="Disordered" evidence="4">
    <location>
        <begin position="48"/>
        <end position="126"/>
    </location>
</feature>
<keyword evidence="7" id="KW-1185">Reference proteome</keyword>
<dbReference type="PANTHER" id="PTHR24209:SF7">
    <property type="entry name" value="PROTEIN DA1-RELATED 2"/>
    <property type="match status" value="1"/>
</dbReference>
<evidence type="ECO:0000259" key="5">
    <source>
        <dbReference type="PROSITE" id="PS50023"/>
    </source>
</evidence>
<keyword evidence="2 3" id="KW-0862">Zinc</keyword>
<dbReference type="Pfam" id="PF12315">
    <property type="entry name" value="DA1-like"/>
    <property type="match status" value="1"/>
</dbReference>
<dbReference type="CDD" id="cd09396">
    <property type="entry name" value="LIM_DA1"/>
    <property type="match status" value="1"/>
</dbReference>
<feature type="domain" description="LIM zinc-binding" evidence="5">
    <location>
        <begin position="162"/>
        <end position="222"/>
    </location>
</feature>
<dbReference type="SUPFAM" id="SSF57716">
    <property type="entry name" value="Glucocorticoid receptor-like (DNA-binding domain)"/>
    <property type="match status" value="2"/>
</dbReference>